<gene>
    <name evidence="2" type="primary">wac</name>
    <name evidence="2" type="ORF">PX29p201</name>
</gene>
<evidence type="ECO:0000259" key="1">
    <source>
        <dbReference type="Pfam" id="PF07921"/>
    </source>
</evidence>
<dbReference type="Proteomes" id="UP000008726">
    <property type="component" value="Segment"/>
</dbReference>
<dbReference type="KEGG" id="vg:18560125"/>
<keyword evidence="3" id="KW-1185">Reference proteome</keyword>
<dbReference type="SUPFAM" id="SSF58046">
    <property type="entry name" value="Fibritin"/>
    <property type="match status" value="1"/>
</dbReference>
<dbReference type="Pfam" id="PF07921">
    <property type="entry name" value="Fibritin_C"/>
    <property type="match status" value="1"/>
</dbReference>
<proteinExistence type="predicted"/>
<name>E5DQD4_9CAUD</name>
<feature type="domain" description="Fibritin C-terminal" evidence="1">
    <location>
        <begin position="352"/>
        <end position="450"/>
    </location>
</feature>
<dbReference type="Gene3D" id="1.20.5.320">
    <property type="entry name" value="6-Phosphogluconate Dehydrogenase, domain 3"/>
    <property type="match status" value="1"/>
</dbReference>
<dbReference type="RefSeq" id="YP_009011630.1">
    <property type="nucleotide sequence ID" value="NC_023688.1"/>
</dbReference>
<reference evidence="2 3" key="1">
    <citation type="journal article" date="2010" name="Virol. J.">
        <title>Genomes of the T4-related bacteriophages as windows on microbial genome evolution.</title>
        <authorList>
            <person name="Petrov V.M."/>
            <person name="Ratnayaka S."/>
            <person name="Nolan J.M."/>
            <person name="Miller E.S."/>
            <person name="Karam J.D."/>
        </authorList>
    </citation>
    <scope>NUCLEOTIDE SEQUENCE [LARGE SCALE GENOMIC DNA]</scope>
</reference>
<sequence>MAIEKPTQSVLPYVDGVPAVGQTRIDWIQNGEYTDGAVSATDNGGALNRASVKVQKNVEKINVELNKSKDSLGKTIDLVEAHDRIINAQGDGTNLYDRVTAVENINKTQQDRLTKIEQDEITHVAGHEAINKRITETVDPQIVNIKKMLGNYKGFNQDGDPDVNAPGLGVKGQVERNWENVVKHENRLSSLEQYWQGDTPDILIRNTRDLRAEIGPSAEKTDKTIYQRVKTAEDHVGGANKHLGDLDIATGKIDFPIKYVTQSGTEVTVNNIWEYTKVVRGDVGANQNILNQTVNDVTANKADIKKLKDDGVTLDSRLDNMETIVGLQPTDGMRGDIKALDLRETNNTTRLEGLVKTVTDTLNLETTPAVRDLQEDAAKLKPDVYGTNVEADPAVTKLGIKSTNKSMYEEMYIPFKTGSGFILDTDDQNVDAAFVRRYVDNKWIWKNLFSDDLVIGSNRGLRSFDGQRAVSFSLRLDKPPVTVLGQENTDVEIRGKVNNEIDVAGLKYGTKTVAKFGDAQDTFGKGVPVKFLIDDAASLTVDYAGKTGTVVHSLNIKDFVSDIDPRVGFRLNRDKKIMGETAVGDINIIGSSFIDKTVRISQDGAVTSIDGEVNKIRLAIDAKYTGYTFGNILVNQIGATRYSANDYVEVGDTKTRTALRTNGDDLKSIKVVSGTSNTLYTVWHDGLDAPKDDAMYARKNGVWTAFNVGGAGGGLADDAPNNGLPHVRVSTNGNATWEALGSKDIAMSSNMGIKFNTTDHGLVYALNPMSTGAIAIGYDNSKSPIIFKGRLQTMTLGNEQALTGLTTSDEARTIVKVDFENDIVLGDENTAVYFGRQPFVDFNAKSYRVWHDGIDAPSDGEYYARRQGNWQKVFNGVDPDSDVNTKKAFKSNDINVGSAELVGVDYIVHVGQSNQYTKIEGKVLDFKLAQPVQNGQTAITGMLKGAEVNVIAIKDNVAGNSHVVLGDATTEVRINCVDAYVNGNKVVTSAFDVPKNGTRYSRRNGAWVQSYYYGDFATNAPANPIEGDVFFEFVN</sequence>
<evidence type="ECO:0000313" key="2">
    <source>
        <dbReference type="EMBL" id="ADQ52920.1"/>
    </source>
</evidence>
<organism evidence="2 3">
    <name type="scientific">Aeromonas phage PX29</name>
    <dbReference type="NCBI Taxonomy" id="926067"/>
    <lineage>
        <taxon>Viruses</taxon>
        <taxon>Duplodnaviria</taxon>
        <taxon>Heunggongvirae</taxon>
        <taxon>Uroviricota</taxon>
        <taxon>Caudoviricetes</taxon>
        <taxon>Pantevenvirales</taxon>
        <taxon>Straboviridae</taxon>
        <taxon>Angelvirus</taxon>
        <taxon>Angelvirus px29</taxon>
    </lineage>
</organism>
<accession>E5DQD4</accession>
<dbReference type="GeneID" id="18560125"/>
<dbReference type="InterPro" id="IPR012473">
    <property type="entry name" value="Fibritin_C"/>
</dbReference>
<dbReference type="OrthoDB" id="474at10239"/>
<dbReference type="EMBL" id="GU396103">
    <property type="protein sequence ID" value="ADQ52920.1"/>
    <property type="molecule type" value="Genomic_DNA"/>
</dbReference>
<evidence type="ECO:0000313" key="3">
    <source>
        <dbReference type="Proteomes" id="UP000008726"/>
    </source>
</evidence>
<protein>
    <submittedName>
        <fullName evidence="2">Wac fibritin neck whiskers</fullName>
    </submittedName>
</protein>